<dbReference type="CDD" id="cd04301">
    <property type="entry name" value="NAT_SF"/>
    <property type="match status" value="1"/>
</dbReference>
<dbReference type="GO" id="GO:0016747">
    <property type="term" value="F:acyltransferase activity, transferring groups other than amino-acyl groups"/>
    <property type="evidence" value="ECO:0007669"/>
    <property type="project" value="InterPro"/>
</dbReference>
<gene>
    <name evidence="2" type="ORF">UFOPK2162_00221</name>
</gene>
<dbReference type="SUPFAM" id="SSF55729">
    <property type="entry name" value="Acyl-CoA N-acyltransferases (Nat)"/>
    <property type="match status" value="1"/>
</dbReference>
<protein>
    <submittedName>
        <fullName evidence="2">Unannotated protein</fullName>
    </submittedName>
</protein>
<dbReference type="InterPro" id="IPR000182">
    <property type="entry name" value="GNAT_dom"/>
</dbReference>
<name>A0A6J6JRG7_9ZZZZ</name>
<dbReference type="PROSITE" id="PS51186">
    <property type="entry name" value="GNAT"/>
    <property type="match status" value="1"/>
</dbReference>
<dbReference type="AlphaFoldDB" id="A0A6J6JRG7"/>
<reference evidence="2" key="1">
    <citation type="submission" date="2020-05" db="EMBL/GenBank/DDBJ databases">
        <authorList>
            <person name="Chiriac C."/>
            <person name="Salcher M."/>
            <person name="Ghai R."/>
            <person name="Kavagutti S V."/>
        </authorList>
    </citation>
    <scope>NUCLEOTIDE SEQUENCE</scope>
</reference>
<proteinExistence type="predicted"/>
<evidence type="ECO:0000259" key="1">
    <source>
        <dbReference type="PROSITE" id="PS51186"/>
    </source>
</evidence>
<dbReference type="Gene3D" id="3.40.630.30">
    <property type="match status" value="1"/>
</dbReference>
<accession>A0A6J6JRG7</accession>
<organism evidence="2">
    <name type="scientific">freshwater metagenome</name>
    <dbReference type="NCBI Taxonomy" id="449393"/>
    <lineage>
        <taxon>unclassified sequences</taxon>
        <taxon>metagenomes</taxon>
        <taxon>ecological metagenomes</taxon>
    </lineage>
</organism>
<sequence>MPGQEDKLELIELTTRAREFLLLDVQEHQKNLVSSVAQSFADALFPPAYEAGLPVPWIRGVLRQSKPAGFIMCADPTEEQKDPWLWRLLVDKSHQGYGVGSFAVESVLARYREMGCTRVKVCWAPDEGNAGDFYKKFGFIETGEKIDEEIVAELKL</sequence>
<evidence type="ECO:0000313" key="2">
    <source>
        <dbReference type="EMBL" id="CAB4638389.1"/>
    </source>
</evidence>
<dbReference type="EMBL" id="CAEZVZ010000018">
    <property type="protein sequence ID" value="CAB4638389.1"/>
    <property type="molecule type" value="Genomic_DNA"/>
</dbReference>
<dbReference type="InterPro" id="IPR016181">
    <property type="entry name" value="Acyl_CoA_acyltransferase"/>
</dbReference>
<dbReference type="Pfam" id="PF00583">
    <property type="entry name" value="Acetyltransf_1"/>
    <property type="match status" value="1"/>
</dbReference>
<feature type="domain" description="N-acetyltransferase" evidence="1">
    <location>
        <begin position="8"/>
        <end position="156"/>
    </location>
</feature>